<dbReference type="EMBL" id="JAFCNB010000014">
    <property type="protein sequence ID" value="MBP2706792.1"/>
    <property type="molecule type" value="Genomic_DNA"/>
</dbReference>
<name>A0A940WNT1_9ACTN</name>
<dbReference type="Proteomes" id="UP000674234">
    <property type="component" value="Unassembled WGS sequence"/>
</dbReference>
<keyword evidence="2" id="KW-1185">Reference proteome</keyword>
<protein>
    <submittedName>
        <fullName evidence="1">Uncharacterized protein</fullName>
    </submittedName>
</protein>
<comment type="caution">
    <text evidence="1">The sequence shown here is derived from an EMBL/GenBank/DDBJ whole genome shotgun (WGS) entry which is preliminary data.</text>
</comment>
<gene>
    <name evidence="1" type="ORF">JOL79_23575</name>
</gene>
<proteinExistence type="predicted"/>
<accession>A0A940WNT1</accession>
<organism evidence="1 2">
    <name type="scientific">Microbispora oryzae</name>
    <dbReference type="NCBI Taxonomy" id="2806554"/>
    <lineage>
        <taxon>Bacteria</taxon>
        <taxon>Bacillati</taxon>
        <taxon>Actinomycetota</taxon>
        <taxon>Actinomycetes</taxon>
        <taxon>Streptosporangiales</taxon>
        <taxon>Streptosporangiaceae</taxon>
        <taxon>Microbispora</taxon>
    </lineage>
</organism>
<sequence length="198" mass="21440">MTVFIETDPSTADLLAFADPREAVRDLGAVLGARRVLETVGDGVRRLDATFRGDLTGSVAQAGARLLGELDLGTVLLVAWTRYRALVDAGHRTKGPDGGAEVVRLAEHTITSEHAPWVEVLVEGQQAYRVDFGVKLEFVIASLNAYVAHGRLTNLHAGDCTATITWSVRDFPIKQTKFARSIPLRVRLGDGIPLVRDA</sequence>
<reference evidence="1" key="1">
    <citation type="submission" date="2021-02" db="EMBL/GenBank/DDBJ databases">
        <title>Draft genome sequence of Microbispora sp. RL4-1S isolated from rice leaves in Thailand.</title>
        <authorList>
            <person name="Muangham S."/>
            <person name="Duangmal K."/>
        </authorList>
    </citation>
    <scope>NUCLEOTIDE SEQUENCE</scope>
    <source>
        <strain evidence="1">RL4-1S</strain>
    </source>
</reference>
<evidence type="ECO:0000313" key="2">
    <source>
        <dbReference type="Proteomes" id="UP000674234"/>
    </source>
</evidence>
<dbReference type="AlphaFoldDB" id="A0A940WNT1"/>
<dbReference type="RefSeq" id="WP_210158073.1">
    <property type="nucleotide sequence ID" value="NZ_JAFCNB010000014.1"/>
</dbReference>
<evidence type="ECO:0000313" key="1">
    <source>
        <dbReference type="EMBL" id="MBP2706792.1"/>
    </source>
</evidence>